<evidence type="ECO:0000313" key="2">
    <source>
        <dbReference type="Proteomes" id="UP000030661"/>
    </source>
</evidence>
<organism evidence="1">
    <name type="scientific">Vecturithrix granuli</name>
    <dbReference type="NCBI Taxonomy" id="1499967"/>
    <lineage>
        <taxon>Bacteria</taxon>
        <taxon>Candidatus Moduliflexota</taxon>
        <taxon>Candidatus Vecturitrichia</taxon>
        <taxon>Candidatus Vecturitrichales</taxon>
        <taxon>Candidatus Vecturitrichaceae</taxon>
        <taxon>Candidatus Vecturithrix</taxon>
    </lineage>
</organism>
<dbReference type="eggNOG" id="ENOG503339X">
    <property type="taxonomic scope" value="Bacteria"/>
</dbReference>
<dbReference type="STRING" id="1499967.U27_05324"/>
<gene>
    <name evidence="1" type="ORF">U27_05324</name>
</gene>
<accession>A0A081C195</accession>
<name>A0A081C195_VECG1</name>
<proteinExistence type="predicted"/>
<protein>
    <submittedName>
        <fullName evidence="1">Uncharacterized protein</fullName>
    </submittedName>
</protein>
<dbReference type="Proteomes" id="UP000030661">
    <property type="component" value="Unassembled WGS sequence"/>
</dbReference>
<dbReference type="EMBL" id="DF820467">
    <property type="protein sequence ID" value="GAK58350.1"/>
    <property type="molecule type" value="Genomic_DNA"/>
</dbReference>
<evidence type="ECO:0000313" key="1">
    <source>
        <dbReference type="EMBL" id="GAK58350.1"/>
    </source>
</evidence>
<keyword evidence="2" id="KW-1185">Reference proteome</keyword>
<sequence length="77" mass="8835">MKQDDGEMLFAVCIHNEGYPASLELWKLYQVIADPQADKYHRIRIIDESGEDYLYPVAYFVPIEVPEAVQRAFSVAA</sequence>
<dbReference type="HOGENOM" id="CLU_180601_0_0_0"/>
<reference evidence="1" key="1">
    <citation type="journal article" date="2015" name="PeerJ">
        <title>First genomic representation of candidate bacterial phylum KSB3 points to enhanced environmental sensing as a trigger of wastewater bulking.</title>
        <authorList>
            <person name="Sekiguchi Y."/>
            <person name="Ohashi A."/>
            <person name="Parks D.H."/>
            <person name="Yamauchi T."/>
            <person name="Tyson G.W."/>
            <person name="Hugenholtz P."/>
        </authorList>
    </citation>
    <scope>NUCLEOTIDE SEQUENCE [LARGE SCALE GENOMIC DNA]</scope>
</reference>
<dbReference type="AlphaFoldDB" id="A0A081C195"/>